<reference evidence="1" key="1">
    <citation type="submission" date="2013-12" db="EMBL/GenBank/DDBJ databases">
        <title>A Varibaculum cambriense genome reconstructed from a premature infant gut community with otherwise low bacterial novelty that shifts toward anaerobic metabolism during the third week of life.</title>
        <authorList>
            <person name="Brown C.T."/>
            <person name="Sharon I."/>
            <person name="Thomas B.C."/>
            <person name="Castelle C.J."/>
            <person name="Morowitz M.J."/>
            <person name="Banfield J.F."/>
        </authorList>
    </citation>
    <scope>NUCLEOTIDE SEQUENCE</scope>
</reference>
<evidence type="ECO:0000313" key="1">
    <source>
        <dbReference type="EMBL" id="ETJ15718.1"/>
    </source>
</evidence>
<feature type="non-terminal residue" evidence="1">
    <location>
        <position position="1"/>
    </location>
</feature>
<organism evidence="1">
    <name type="scientific">human gut metagenome</name>
    <dbReference type="NCBI Taxonomy" id="408170"/>
    <lineage>
        <taxon>unclassified sequences</taxon>
        <taxon>metagenomes</taxon>
        <taxon>organismal metagenomes</taxon>
    </lineage>
</organism>
<dbReference type="AlphaFoldDB" id="W1WC41"/>
<sequence>TSRQSSFFSMTAPNDFIASTVAIISSEKSIFDNQGIKYSYNFDFLWL</sequence>
<accession>W1WC41</accession>
<dbReference type="EMBL" id="AZMM01019002">
    <property type="protein sequence ID" value="ETJ15718.1"/>
    <property type="molecule type" value="Genomic_DNA"/>
</dbReference>
<comment type="caution">
    <text evidence="1">The sequence shown here is derived from an EMBL/GenBank/DDBJ whole genome shotgun (WGS) entry which is preliminary data.</text>
</comment>
<gene>
    <name evidence="1" type="ORF">Q604_UNBc4C00221G0002</name>
</gene>
<protein>
    <submittedName>
        <fullName evidence="1">Uncharacterized protein</fullName>
    </submittedName>
</protein>
<name>W1WC41_9ZZZZ</name>
<proteinExistence type="predicted"/>